<reference evidence="2 3" key="1">
    <citation type="submission" date="2024-04" db="EMBL/GenBank/DDBJ databases">
        <title>Phyllosticta paracitricarpa is synonymous to the EU quarantine fungus P. citricarpa based on phylogenomic analyses.</title>
        <authorList>
            <consortium name="Lawrence Berkeley National Laboratory"/>
            <person name="Van ingen-buijs V.A."/>
            <person name="Van westerhoven A.C."/>
            <person name="Haridas S."/>
            <person name="Skiadas P."/>
            <person name="Martin F."/>
            <person name="Groenewald J.Z."/>
            <person name="Crous P.W."/>
            <person name="Seidl M.F."/>
        </authorList>
    </citation>
    <scope>NUCLEOTIDE SEQUENCE [LARGE SCALE GENOMIC DNA]</scope>
    <source>
        <strain evidence="2 3">CPC 17464</strain>
    </source>
</reference>
<organism evidence="2 3">
    <name type="scientific">Phyllosticta citribraziliensis</name>
    <dbReference type="NCBI Taxonomy" id="989973"/>
    <lineage>
        <taxon>Eukaryota</taxon>
        <taxon>Fungi</taxon>
        <taxon>Dikarya</taxon>
        <taxon>Ascomycota</taxon>
        <taxon>Pezizomycotina</taxon>
        <taxon>Dothideomycetes</taxon>
        <taxon>Dothideomycetes incertae sedis</taxon>
        <taxon>Botryosphaeriales</taxon>
        <taxon>Phyllostictaceae</taxon>
        <taxon>Phyllosticta</taxon>
    </lineage>
</organism>
<feature type="region of interest" description="Disordered" evidence="1">
    <location>
        <begin position="248"/>
        <end position="473"/>
    </location>
</feature>
<feature type="compositionally biased region" description="Basic and acidic residues" evidence="1">
    <location>
        <begin position="515"/>
        <end position="524"/>
    </location>
</feature>
<feature type="compositionally biased region" description="Polar residues" evidence="1">
    <location>
        <begin position="529"/>
        <end position="541"/>
    </location>
</feature>
<feature type="compositionally biased region" description="Basic and acidic residues" evidence="1">
    <location>
        <begin position="169"/>
        <end position="211"/>
    </location>
</feature>
<protein>
    <recommendedName>
        <fullName evidence="4">DUF4045 domain-containing protein</fullName>
    </recommendedName>
</protein>
<feature type="compositionally biased region" description="Basic and acidic residues" evidence="1">
    <location>
        <begin position="393"/>
        <end position="403"/>
    </location>
</feature>
<feature type="region of interest" description="Disordered" evidence="1">
    <location>
        <begin position="495"/>
        <end position="541"/>
    </location>
</feature>
<evidence type="ECO:0008006" key="4">
    <source>
        <dbReference type="Google" id="ProtNLM"/>
    </source>
</evidence>
<feature type="compositionally biased region" description="Basic and acidic residues" evidence="1">
    <location>
        <begin position="270"/>
        <end position="281"/>
    </location>
</feature>
<feature type="region of interest" description="Disordered" evidence="1">
    <location>
        <begin position="106"/>
        <end position="129"/>
    </location>
</feature>
<dbReference type="EMBL" id="JBBPEH010000005">
    <property type="protein sequence ID" value="KAK7538668.1"/>
    <property type="molecule type" value="Genomic_DNA"/>
</dbReference>
<evidence type="ECO:0000313" key="2">
    <source>
        <dbReference type="EMBL" id="KAK7538668.1"/>
    </source>
</evidence>
<comment type="caution">
    <text evidence="2">The sequence shown here is derived from an EMBL/GenBank/DDBJ whole genome shotgun (WGS) entry which is preliminary data.</text>
</comment>
<feature type="compositionally biased region" description="Basic and acidic residues" evidence="1">
    <location>
        <begin position="367"/>
        <end position="379"/>
    </location>
</feature>
<dbReference type="Proteomes" id="UP001360953">
    <property type="component" value="Unassembled WGS sequence"/>
</dbReference>
<feature type="region of interest" description="Disordered" evidence="1">
    <location>
        <begin position="146"/>
        <end position="227"/>
    </location>
</feature>
<name>A0ABR1LVI3_9PEZI</name>
<proteinExistence type="predicted"/>
<dbReference type="GeneID" id="92028384"/>
<evidence type="ECO:0000313" key="3">
    <source>
        <dbReference type="Proteomes" id="UP001360953"/>
    </source>
</evidence>
<gene>
    <name evidence="2" type="ORF">J3D65DRAFT_339747</name>
</gene>
<feature type="compositionally biased region" description="Polar residues" evidence="1">
    <location>
        <begin position="456"/>
        <end position="465"/>
    </location>
</feature>
<feature type="compositionally biased region" description="Low complexity" evidence="1">
    <location>
        <begin position="310"/>
        <end position="324"/>
    </location>
</feature>
<dbReference type="RefSeq" id="XP_066656355.1">
    <property type="nucleotide sequence ID" value="XM_066795478.1"/>
</dbReference>
<feature type="compositionally biased region" description="Basic and acidic residues" evidence="1">
    <location>
        <begin position="423"/>
        <end position="440"/>
    </location>
</feature>
<feature type="compositionally biased region" description="Polar residues" evidence="1">
    <location>
        <begin position="213"/>
        <end position="227"/>
    </location>
</feature>
<sequence length="631" mass="69614">MKRKFSLNLAPIKVATKAETKALKDALATRDITTPPSPHVNRRILSQKLELELRNACEAILTHNDNSYGVAAAAQAAEQKAETQALYRARKAAEAERTIRQAEQELAAGDAKNGGARREKQPSDPVAQLAPNAYAYKPDTALKDLFPSDHVSKIPPPPRPVPEANIKVAKRENRPSERTVDSKREKPSGRGMAKDAAHERPGTGHFVRDPESPDTNYSTPLSGSTDIQRQFGSTAMTSAEPLSIASKRNSHHMPCDEDAAKTEAAAVSWMREEGKRFKEHSTVQTQPQKEPRRSGSITRSVRSEIRDYFRPGSSTISRTTSRESLWSRNSDALGTQPPPSHGWRSWGFQRKPSQESINSCRASAVGRSEKSDSKKELNLNRELPPLPGLDQWKGPEAESDVHAKPTSSTHIANLMQVPKVRSRKDQNQRKQSSEKTRQRPVEPNAHKPSLPRPQNGRRNISTGSDVSMHFGPRCETEARDIGNVDLDRVVSAMRYGGKPKADGNKSNPSLVDSGHGQDEAEPSRKPSMKISTEHTTNTEAPNFSKKITQEVTSPLSAVDTSHYKNKVEIKANQTSTSSHNIRGLKKAFSSLLLGNKKEKKNENWMDEIEKNGVKGGILIPDEVAGAPVVRY</sequence>
<accession>A0ABR1LVI3</accession>
<evidence type="ECO:0000256" key="1">
    <source>
        <dbReference type="SAM" id="MobiDB-lite"/>
    </source>
</evidence>
<keyword evidence="3" id="KW-1185">Reference proteome</keyword>